<dbReference type="GO" id="GO:0097552">
    <property type="term" value="P:mitochondrial double-strand break repair via homologous recombination"/>
    <property type="evidence" value="ECO:0007669"/>
    <property type="project" value="TreeGrafter"/>
</dbReference>
<dbReference type="GO" id="GO:0000724">
    <property type="term" value="P:double-strand break repair via homologous recombination"/>
    <property type="evidence" value="ECO:0007669"/>
    <property type="project" value="TreeGrafter"/>
</dbReference>
<dbReference type="GO" id="GO:0000014">
    <property type="term" value="F:single-stranded DNA endodeoxyribonuclease activity"/>
    <property type="evidence" value="ECO:0007669"/>
    <property type="project" value="TreeGrafter"/>
</dbReference>
<feature type="non-terminal residue" evidence="3">
    <location>
        <position position="97"/>
    </location>
</feature>
<feature type="non-terminal residue" evidence="3">
    <location>
        <position position="1"/>
    </location>
</feature>
<gene>
    <name evidence="3" type="ORF">KI387_014407</name>
</gene>
<dbReference type="PANTHER" id="PTHR10139:SF1">
    <property type="entry name" value="DOUBLE-STRAND BREAK REPAIR PROTEIN MRE11"/>
    <property type="match status" value="1"/>
</dbReference>
<keyword evidence="4" id="KW-1185">Reference proteome</keyword>
<dbReference type="GO" id="GO:0006303">
    <property type="term" value="P:double-strand break repair via nonhomologous end joining"/>
    <property type="evidence" value="ECO:0007669"/>
    <property type="project" value="TreeGrafter"/>
</dbReference>
<dbReference type="GO" id="GO:0000723">
    <property type="term" value="P:telomere maintenance"/>
    <property type="evidence" value="ECO:0007669"/>
    <property type="project" value="TreeGrafter"/>
</dbReference>
<evidence type="ECO:0000313" key="3">
    <source>
        <dbReference type="EMBL" id="KAH9302824.1"/>
    </source>
</evidence>
<evidence type="ECO:0000313" key="4">
    <source>
        <dbReference type="Proteomes" id="UP000824469"/>
    </source>
</evidence>
<keyword evidence="1" id="KW-0378">Hydrolase</keyword>
<feature type="domain" description="Calcineurin-like phosphoesterase" evidence="2">
    <location>
        <begin position="7"/>
        <end position="82"/>
    </location>
</feature>
<accession>A0AA38CU94</accession>
<dbReference type="GO" id="GO:0035861">
    <property type="term" value="C:site of double-strand break"/>
    <property type="evidence" value="ECO:0007669"/>
    <property type="project" value="TreeGrafter"/>
</dbReference>
<dbReference type="AlphaFoldDB" id="A0AA38CU94"/>
<organism evidence="3 4">
    <name type="scientific">Taxus chinensis</name>
    <name type="common">Chinese yew</name>
    <name type="synonym">Taxus wallichiana var. chinensis</name>
    <dbReference type="NCBI Taxonomy" id="29808"/>
    <lineage>
        <taxon>Eukaryota</taxon>
        <taxon>Viridiplantae</taxon>
        <taxon>Streptophyta</taxon>
        <taxon>Embryophyta</taxon>
        <taxon>Tracheophyta</taxon>
        <taxon>Spermatophyta</taxon>
        <taxon>Pinopsida</taxon>
        <taxon>Pinidae</taxon>
        <taxon>Conifers II</taxon>
        <taxon>Cupressales</taxon>
        <taxon>Taxaceae</taxon>
        <taxon>Taxus</taxon>
    </lineage>
</organism>
<evidence type="ECO:0000256" key="1">
    <source>
        <dbReference type="ARBA" id="ARBA00022801"/>
    </source>
</evidence>
<dbReference type="GO" id="GO:0042138">
    <property type="term" value="P:meiotic DNA double-strand break formation"/>
    <property type="evidence" value="ECO:0007669"/>
    <property type="project" value="TreeGrafter"/>
</dbReference>
<comment type="caution">
    <text evidence="3">The sequence shown here is derived from an EMBL/GenBank/DDBJ whole genome shotgun (WGS) entry which is preliminary data.</text>
</comment>
<dbReference type="SUPFAM" id="SSF56300">
    <property type="entry name" value="Metallo-dependent phosphatases"/>
    <property type="match status" value="1"/>
</dbReference>
<dbReference type="GO" id="GO:0007095">
    <property type="term" value="P:mitotic G2 DNA damage checkpoint signaling"/>
    <property type="evidence" value="ECO:0007669"/>
    <property type="project" value="TreeGrafter"/>
</dbReference>
<evidence type="ECO:0000259" key="2">
    <source>
        <dbReference type="Pfam" id="PF00149"/>
    </source>
</evidence>
<dbReference type="Pfam" id="PF00149">
    <property type="entry name" value="Metallophos"/>
    <property type="match status" value="1"/>
</dbReference>
<dbReference type="Proteomes" id="UP000824469">
    <property type="component" value="Unassembled WGS sequence"/>
</dbReference>
<dbReference type="CDD" id="cd00840">
    <property type="entry name" value="MPP_Mre11_N"/>
    <property type="match status" value="1"/>
</dbReference>
<sequence length="97" mass="11335">EDDTSTLRILVATDCHLGYMEKDEIRRHDSFYAFEEICSIAEKKQVDFLLLGGDLFHENKPSRTTLVKTIEILRRYCLNDRPVHFQVVSDQTINFAN</sequence>
<name>A0AA38CU94_TAXCH</name>
<dbReference type="InterPro" id="IPR041796">
    <property type="entry name" value="Mre11_N"/>
</dbReference>
<protein>
    <recommendedName>
        <fullName evidence="2">Calcineurin-like phosphoesterase domain-containing protein</fullName>
    </recommendedName>
</protein>
<dbReference type="EMBL" id="JAHRHJ020000009">
    <property type="protein sequence ID" value="KAH9302824.1"/>
    <property type="molecule type" value="Genomic_DNA"/>
</dbReference>
<dbReference type="GO" id="GO:0030870">
    <property type="term" value="C:Mre11 complex"/>
    <property type="evidence" value="ECO:0007669"/>
    <property type="project" value="TreeGrafter"/>
</dbReference>
<proteinExistence type="predicted"/>
<dbReference type="Gene3D" id="3.60.21.10">
    <property type="match status" value="1"/>
</dbReference>
<dbReference type="PANTHER" id="PTHR10139">
    <property type="entry name" value="DOUBLE-STRAND BREAK REPAIR PROTEIN MRE11"/>
    <property type="match status" value="1"/>
</dbReference>
<dbReference type="InterPro" id="IPR004843">
    <property type="entry name" value="Calcineurin-like_PHP"/>
</dbReference>
<dbReference type="InterPro" id="IPR029052">
    <property type="entry name" value="Metallo-depent_PP-like"/>
</dbReference>
<reference evidence="3 4" key="1">
    <citation type="journal article" date="2021" name="Nat. Plants">
        <title>The Taxus genome provides insights into paclitaxel biosynthesis.</title>
        <authorList>
            <person name="Xiong X."/>
            <person name="Gou J."/>
            <person name="Liao Q."/>
            <person name="Li Y."/>
            <person name="Zhou Q."/>
            <person name="Bi G."/>
            <person name="Li C."/>
            <person name="Du R."/>
            <person name="Wang X."/>
            <person name="Sun T."/>
            <person name="Guo L."/>
            <person name="Liang H."/>
            <person name="Lu P."/>
            <person name="Wu Y."/>
            <person name="Zhang Z."/>
            <person name="Ro D.K."/>
            <person name="Shang Y."/>
            <person name="Huang S."/>
            <person name="Yan J."/>
        </authorList>
    </citation>
    <scope>NUCLEOTIDE SEQUENCE [LARGE SCALE GENOMIC DNA]</scope>
    <source>
        <strain evidence="3">Ta-2019</strain>
    </source>
</reference>